<gene>
    <name evidence="8" type="primary">chrA</name>
    <name evidence="8" type="ORF">AB2L27_06575</name>
</gene>
<dbReference type="EMBL" id="JBGFTU010000006">
    <property type="protein sequence ID" value="MEZ0164428.1"/>
    <property type="molecule type" value="Genomic_DNA"/>
</dbReference>
<comment type="similarity">
    <text evidence="2">Belongs to the chromate ion transporter (CHR) (TC 2.A.51) family.</text>
</comment>
<feature type="transmembrane region" description="Helical" evidence="7">
    <location>
        <begin position="75"/>
        <end position="98"/>
    </location>
</feature>
<feature type="transmembrane region" description="Helical" evidence="7">
    <location>
        <begin position="256"/>
        <end position="278"/>
    </location>
</feature>
<dbReference type="NCBIfam" id="TIGR00937">
    <property type="entry name" value="2A51"/>
    <property type="match status" value="1"/>
</dbReference>
<evidence type="ECO:0000256" key="4">
    <source>
        <dbReference type="ARBA" id="ARBA00022692"/>
    </source>
</evidence>
<feature type="transmembrane region" description="Helical" evidence="7">
    <location>
        <begin position="189"/>
        <end position="219"/>
    </location>
</feature>
<evidence type="ECO:0000256" key="3">
    <source>
        <dbReference type="ARBA" id="ARBA00022475"/>
    </source>
</evidence>
<evidence type="ECO:0000313" key="8">
    <source>
        <dbReference type="EMBL" id="MEZ0164428.1"/>
    </source>
</evidence>
<dbReference type="Pfam" id="PF02417">
    <property type="entry name" value="Chromate_transp"/>
    <property type="match status" value="2"/>
</dbReference>
<reference evidence="8 9" key="1">
    <citation type="submission" date="2024-07" db="EMBL/GenBank/DDBJ databases">
        <authorList>
            <person name="Thanompreechachai J."/>
            <person name="Duangmal K."/>
        </authorList>
    </citation>
    <scope>NUCLEOTIDE SEQUENCE [LARGE SCALE GENOMIC DNA]</scope>
    <source>
        <strain evidence="8 9">LSe6-4</strain>
    </source>
</reference>
<dbReference type="InterPro" id="IPR003370">
    <property type="entry name" value="Chromate_transpt"/>
</dbReference>
<feature type="transmembrane region" description="Helical" evidence="7">
    <location>
        <begin position="136"/>
        <end position="169"/>
    </location>
</feature>
<evidence type="ECO:0000313" key="9">
    <source>
        <dbReference type="Proteomes" id="UP001565927"/>
    </source>
</evidence>
<accession>A0ABV4GYN5</accession>
<dbReference type="InterPro" id="IPR014047">
    <property type="entry name" value="Chr_Tranpt_l_chain"/>
</dbReference>
<evidence type="ECO:0000256" key="1">
    <source>
        <dbReference type="ARBA" id="ARBA00004651"/>
    </source>
</evidence>
<evidence type="ECO:0000256" key="2">
    <source>
        <dbReference type="ARBA" id="ARBA00005262"/>
    </source>
</evidence>
<dbReference type="PANTHER" id="PTHR33567">
    <property type="entry name" value="CHROMATE ION TRANSPORTER (EUROFUNG)"/>
    <property type="match status" value="1"/>
</dbReference>
<dbReference type="PANTHER" id="PTHR33567:SF3">
    <property type="entry name" value="CHROMATE ION TRANSPORTER (EUROFUNG)"/>
    <property type="match status" value="1"/>
</dbReference>
<feature type="transmembrane region" description="Helical" evidence="7">
    <location>
        <begin position="353"/>
        <end position="386"/>
    </location>
</feature>
<feature type="transmembrane region" description="Helical" evidence="7">
    <location>
        <begin position="290"/>
        <end position="312"/>
    </location>
</feature>
<keyword evidence="6 7" id="KW-0472">Membrane</keyword>
<evidence type="ECO:0000256" key="7">
    <source>
        <dbReference type="SAM" id="Phobius"/>
    </source>
</evidence>
<evidence type="ECO:0000256" key="6">
    <source>
        <dbReference type="ARBA" id="ARBA00023136"/>
    </source>
</evidence>
<comment type="subcellular location">
    <subcellularLocation>
        <location evidence="1">Cell membrane</location>
        <topology evidence="1">Multi-pass membrane protein</topology>
    </subcellularLocation>
</comment>
<proteinExistence type="inferred from homology"/>
<keyword evidence="4 7" id="KW-0812">Transmembrane</keyword>
<name>A0ABV4GYN5_9ACTN</name>
<comment type="caution">
    <text evidence="8">The sequence shown here is derived from an EMBL/GenBank/DDBJ whole genome shotgun (WGS) entry which is preliminary data.</text>
</comment>
<keyword evidence="3" id="KW-1003">Cell membrane</keyword>
<feature type="transmembrane region" description="Helical" evidence="7">
    <location>
        <begin position="104"/>
        <end position="124"/>
    </location>
</feature>
<feature type="transmembrane region" description="Helical" evidence="7">
    <location>
        <begin position="324"/>
        <end position="341"/>
    </location>
</feature>
<dbReference type="RefSeq" id="WP_370440797.1">
    <property type="nucleotide sequence ID" value="NZ_JBGFTU010000006.1"/>
</dbReference>
<organism evidence="8 9">
    <name type="scientific">Kineococcus halophytocola</name>
    <dbReference type="NCBI Taxonomy" id="3234027"/>
    <lineage>
        <taxon>Bacteria</taxon>
        <taxon>Bacillati</taxon>
        <taxon>Actinomycetota</taxon>
        <taxon>Actinomycetes</taxon>
        <taxon>Kineosporiales</taxon>
        <taxon>Kineosporiaceae</taxon>
        <taxon>Kineococcus</taxon>
    </lineage>
</organism>
<protein>
    <submittedName>
        <fullName evidence="8">Chromate efflux transporter</fullName>
    </submittedName>
</protein>
<dbReference type="PIRSF" id="PIRSF004810">
    <property type="entry name" value="ChrA"/>
    <property type="match status" value="1"/>
</dbReference>
<dbReference type="Proteomes" id="UP001565927">
    <property type="component" value="Unassembled WGS sequence"/>
</dbReference>
<keyword evidence="5 7" id="KW-1133">Transmembrane helix</keyword>
<keyword evidence="9" id="KW-1185">Reference proteome</keyword>
<evidence type="ECO:0000256" key="5">
    <source>
        <dbReference type="ARBA" id="ARBA00022989"/>
    </source>
</evidence>
<sequence>MFRAFLVLGLTSFGGPVAHLGYFREAFVVRRRWLSENAYADLVALCQFLPGPASSQVGMALGLRRAGPLGMLAAWTAFTLPSAVLLVAFALGVGVAGVDPDAGWLRGLVAAAVAVVAHAVLGMARTLAPDRPRATIAVAALAVAVLVPTALGQVTAIVVGALAGLVWVRGVAGTTAAEDAVTPALRRRTGAVLLGLFALLLVLLPVLTAVTGSAAVGLVDSSYRAGSLVFGGGHVVLPLLEAETVHRGLVGRDDFLAGYGAAQAVPGPLFTFAAYLGAVRTAAPGGLAGAGLALVSIFAPSALLVAGGLPFWERLRSSPLARRALAGTGAAVVGLLSAALYDPVFTDGVTSTGTLVVAVASFVALTVWRAPAWAVVLGASCAGLVLL</sequence>